<organism evidence="2 3">
    <name type="scientific">Bosea robiniae</name>
    <dbReference type="NCBI Taxonomy" id="1036780"/>
    <lineage>
        <taxon>Bacteria</taxon>
        <taxon>Pseudomonadati</taxon>
        <taxon>Pseudomonadota</taxon>
        <taxon>Alphaproteobacteria</taxon>
        <taxon>Hyphomicrobiales</taxon>
        <taxon>Boseaceae</taxon>
        <taxon>Bosea</taxon>
    </lineage>
</organism>
<sequence length="71" mass="8104">MSETIEIRRDGDEWIIDDGSALIRMTKPGAGIVERFVDQWEHEDRSRPDANRSVSPERPGARRECHDRAGA</sequence>
<gene>
    <name evidence="2" type="ORF">SAMN05421844_10446</name>
</gene>
<evidence type="ECO:0000313" key="3">
    <source>
        <dbReference type="Proteomes" id="UP000199468"/>
    </source>
</evidence>
<evidence type="ECO:0000256" key="1">
    <source>
        <dbReference type="SAM" id="MobiDB-lite"/>
    </source>
</evidence>
<feature type="compositionally biased region" description="Basic and acidic residues" evidence="1">
    <location>
        <begin position="59"/>
        <end position="71"/>
    </location>
</feature>
<dbReference type="Proteomes" id="UP000199468">
    <property type="component" value="Unassembled WGS sequence"/>
</dbReference>
<proteinExistence type="predicted"/>
<feature type="region of interest" description="Disordered" evidence="1">
    <location>
        <begin position="41"/>
        <end position="71"/>
    </location>
</feature>
<comment type="caution">
    <text evidence="2">The sequence shown here is derived from an EMBL/GenBank/DDBJ whole genome shotgun (WGS) entry which is preliminary data.</text>
</comment>
<dbReference type="EMBL" id="FNBZ01000004">
    <property type="protein sequence ID" value="SDG44822.1"/>
    <property type="molecule type" value="Genomic_DNA"/>
</dbReference>
<protein>
    <submittedName>
        <fullName evidence="2">Uncharacterized protein</fullName>
    </submittedName>
</protein>
<keyword evidence="3" id="KW-1185">Reference proteome</keyword>
<feature type="compositionally biased region" description="Basic and acidic residues" evidence="1">
    <location>
        <begin position="41"/>
        <end position="50"/>
    </location>
</feature>
<evidence type="ECO:0000313" key="2">
    <source>
        <dbReference type="EMBL" id="SDG44822.1"/>
    </source>
</evidence>
<dbReference type="RefSeq" id="WP_139163531.1">
    <property type="nucleotide sequence ID" value="NZ_FNBZ01000004.1"/>
</dbReference>
<accession>A0ABY0P536</accession>
<name>A0ABY0P536_9HYPH</name>
<reference evidence="2 3" key="1">
    <citation type="submission" date="2016-10" db="EMBL/GenBank/DDBJ databases">
        <authorList>
            <person name="Varghese N."/>
            <person name="Submissions S."/>
        </authorList>
    </citation>
    <scope>NUCLEOTIDE SEQUENCE [LARGE SCALE GENOMIC DNA]</scope>
    <source>
        <strain evidence="2 3">DSM 26672</strain>
    </source>
</reference>